<evidence type="ECO:0000256" key="3">
    <source>
        <dbReference type="ARBA" id="ARBA00023163"/>
    </source>
</evidence>
<keyword evidence="1" id="KW-0805">Transcription regulation</keyword>
<dbReference type="Gene3D" id="3.30.1050.10">
    <property type="entry name" value="SCP2 sterol-binding domain"/>
    <property type="match status" value="1"/>
</dbReference>
<dbReference type="InterPro" id="IPR002577">
    <property type="entry name" value="HTH_HxlR"/>
</dbReference>
<dbReference type="SUPFAM" id="SSF46785">
    <property type="entry name" value="Winged helix' DNA-binding domain"/>
    <property type="match status" value="1"/>
</dbReference>
<gene>
    <name evidence="5" type="ORF">GCM10017559_30990</name>
</gene>
<dbReference type="Proteomes" id="UP001499930">
    <property type="component" value="Unassembled WGS sequence"/>
</dbReference>
<dbReference type="SUPFAM" id="SSF55718">
    <property type="entry name" value="SCP-like"/>
    <property type="match status" value="1"/>
</dbReference>
<accession>A0ABN3XYE1</accession>
<dbReference type="PANTHER" id="PTHR33204">
    <property type="entry name" value="TRANSCRIPTIONAL REGULATOR, MARR FAMILY"/>
    <property type="match status" value="1"/>
</dbReference>
<reference evidence="5 6" key="1">
    <citation type="journal article" date="2019" name="Int. J. Syst. Evol. Microbiol.">
        <title>The Global Catalogue of Microorganisms (GCM) 10K type strain sequencing project: providing services to taxonomists for standard genome sequencing and annotation.</title>
        <authorList>
            <consortium name="The Broad Institute Genomics Platform"/>
            <consortium name="The Broad Institute Genome Sequencing Center for Infectious Disease"/>
            <person name="Wu L."/>
            <person name="Ma J."/>
        </authorList>
    </citation>
    <scope>NUCLEOTIDE SEQUENCE [LARGE SCALE GENOMIC DNA]</scope>
    <source>
        <strain evidence="5 6">JCM 3106</strain>
    </source>
</reference>
<name>A0ABN3XYE1_9ACTN</name>
<evidence type="ECO:0000256" key="1">
    <source>
        <dbReference type="ARBA" id="ARBA00023015"/>
    </source>
</evidence>
<evidence type="ECO:0000313" key="5">
    <source>
        <dbReference type="EMBL" id="GAA3006858.1"/>
    </source>
</evidence>
<comment type="caution">
    <text evidence="5">The sequence shown here is derived from an EMBL/GenBank/DDBJ whole genome shotgun (WGS) entry which is preliminary data.</text>
</comment>
<dbReference type="InterPro" id="IPR036390">
    <property type="entry name" value="WH_DNA-bd_sf"/>
</dbReference>
<keyword evidence="3" id="KW-0804">Transcription</keyword>
<evidence type="ECO:0000256" key="2">
    <source>
        <dbReference type="ARBA" id="ARBA00023125"/>
    </source>
</evidence>
<proteinExistence type="predicted"/>
<evidence type="ECO:0000313" key="6">
    <source>
        <dbReference type="Proteomes" id="UP001499930"/>
    </source>
</evidence>
<evidence type="ECO:0000259" key="4">
    <source>
        <dbReference type="PROSITE" id="PS51118"/>
    </source>
</evidence>
<dbReference type="PROSITE" id="PS51118">
    <property type="entry name" value="HTH_HXLR"/>
    <property type="match status" value="1"/>
</dbReference>
<protein>
    <submittedName>
        <fullName evidence="5">Winged helix-turn-helix transcriptional regulator</fullName>
    </submittedName>
</protein>
<feature type="domain" description="HTH hxlR-type" evidence="4">
    <location>
        <begin position="13"/>
        <end position="111"/>
    </location>
</feature>
<keyword evidence="2" id="KW-0238">DNA-binding</keyword>
<dbReference type="InterPro" id="IPR036527">
    <property type="entry name" value="SCP2_sterol-bd_dom_sf"/>
</dbReference>
<dbReference type="EMBL" id="BAAAWD010000007">
    <property type="protein sequence ID" value="GAA3006858.1"/>
    <property type="molecule type" value="Genomic_DNA"/>
</dbReference>
<dbReference type="PANTHER" id="PTHR33204:SF18">
    <property type="entry name" value="TRANSCRIPTIONAL REGULATORY PROTEIN"/>
    <property type="match status" value="1"/>
</dbReference>
<dbReference type="Pfam" id="PF02036">
    <property type="entry name" value="SCP2"/>
    <property type="match status" value="1"/>
</dbReference>
<sequence length="230" mass="25185">MLTSDKRHYGQFCGLAAALDIIGERWTLLIVRELIIAPARFHEIQSHLPGIGPNLLTDRLKALGARGILEAEPVPGDARGKRYRLTPVGEQLREPLLYFSRWGMRFLTDEDAKTGMTSSAWGFFALQAMIQGRPVPDVRESYEFRIDDDVFHIVVADGKAAAQRGPAEKPVIVVRTSAETFVRIGAELISPFDAVVTGGLSLEGDPAAVLRCTQLMGLSARPERDSTGVS</sequence>
<dbReference type="InterPro" id="IPR003033">
    <property type="entry name" value="SCP2_sterol-bd_dom"/>
</dbReference>
<dbReference type="Gene3D" id="1.10.10.10">
    <property type="entry name" value="Winged helix-like DNA-binding domain superfamily/Winged helix DNA-binding domain"/>
    <property type="match status" value="1"/>
</dbReference>
<dbReference type="Pfam" id="PF01638">
    <property type="entry name" value="HxlR"/>
    <property type="match status" value="1"/>
</dbReference>
<keyword evidence="6" id="KW-1185">Reference proteome</keyword>
<organism evidence="5 6">
    <name type="scientific">Streptosporangium longisporum</name>
    <dbReference type="NCBI Taxonomy" id="46187"/>
    <lineage>
        <taxon>Bacteria</taxon>
        <taxon>Bacillati</taxon>
        <taxon>Actinomycetota</taxon>
        <taxon>Actinomycetes</taxon>
        <taxon>Streptosporangiales</taxon>
        <taxon>Streptosporangiaceae</taxon>
        <taxon>Streptosporangium</taxon>
    </lineage>
</organism>
<dbReference type="InterPro" id="IPR036388">
    <property type="entry name" value="WH-like_DNA-bd_sf"/>
</dbReference>